<proteinExistence type="predicted"/>
<evidence type="ECO:0000313" key="4">
    <source>
        <dbReference type="EMBL" id="TKI83074.1"/>
    </source>
</evidence>
<gene>
    <name evidence="3" type="ORF">B7492_16280</name>
    <name evidence="4" type="ORF">FC701_19055</name>
</gene>
<organism evidence="3 5">
    <name type="scientific">Bacillus mycoides</name>
    <dbReference type="NCBI Taxonomy" id="1405"/>
    <lineage>
        <taxon>Bacteria</taxon>
        <taxon>Bacillati</taxon>
        <taxon>Bacillota</taxon>
        <taxon>Bacilli</taxon>
        <taxon>Bacillales</taxon>
        <taxon>Bacillaceae</taxon>
        <taxon>Bacillus</taxon>
        <taxon>Bacillus cereus group</taxon>
    </lineage>
</organism>
<dbReference type="GO" id="GO:0006754">
    <property type="term" value="P:ATP biosynthetic process"/>
    <property type="evidence" value="ECO:0007669"/>
    <property type="project" value="TreeGrafter"/>
</dbReference>
<dbReference type="SUPFAM" id="SSF55811">
    <property type="entry name" value="Nudix"/>
    <property type="match status" value="1"/>
</dbReference>
<dbReference type="EMBL" id="SZOD01000470">
    <property type="protein sequence ID" value="TKI83074.1"/>
    <property type="molecule type" value="Genomic_DNA"/>
</dbReference>
<dbReference type="InterPro" id="IPR051325">
    <property type="entry name" value="Nudix_hydrolase_domain"/>
</dbReference>
<dbReference type="AlphaFoldDB" id="A0A1W6A9R5"/>
<name>A0A1W6A9R5_BACMY</name>
<evidence type="ECO:0000313" key="6">
    <source>
        <dbReference type="Proteomes" id="UP000305524"/>
    </source>
</evidence>
<dbReference type="EMBL" id="CP020743">
    <property type="protein sequence ID" value="ARJ22666.1"/>
    <property type="molecule type" value="Genomic_DNA"/>
</dbReference>
<reference evidence="4 6" key="2">
    <citation type="journal article" date="2019" name="Environ. Microbiol.">
        <title>An active ?-lactamase is a part of an orchestrated cell wall stress resistance network of Bacillus subtilis and related rhizosphere species.</title>
        <authorList>
            <person name="Bucher T."/>
            <person name="Keren-Paz A."/>
            <person name="Hausser J."/>
            <person name="Olender T."/>
            <person name="Cytryn E."/>
            <person name="Kolodkin-Gal I."/>
        </authorList>
    </citation>
    <scope>NUCLEOTIDE SEQUENCE [LARGE SCALE GENOMIC DNA]</scope>
    <source>
        <strain evidence="4 6">I186</strain>
    </source>
</reference>
<dbReference type="Pfam" id="PF00293">
    <property type="entry name" value="NUDIX"/>
    <property type="match status" value="1"/>
</dbReference>
<dbReference type="CDD" id="cd04684">
    <property type="entry name" value="NUDIX_Hydrolase"/>
    <property type="match status" value="1"/>
</dbReference>
<dbReference type="RefSeq" id="WP_085311784.1">
    <property type="nucleotide sequence ID" value="NZ_CP020743.1"/>
</dbReference>
<keyword evidence="1" id="KW-0378">Hydrolase</keyword>
<dbReference type="PANTHER" id="PTHR21340">
    <property type="entry name" value="DIADENOSINE 5,5-P1,P4-TETRAPHOSPHATE PYROPHOSPHOHYDROLASE MUTT"/>
    <property type="match status" value="1"/>
</dbReference>
<evidence type="ECO:0000313" key="5">
    <source>
        <dbReference type="Proteomes" id="UP000192932"/>
    </source>
</evidence>
<dbReference type="PANTHER" id="PTHR21340:SF0">
    <property type="entry name" value="BIS(5'-NUCLEOSYL)-TETRAPHOSPHATASE [ASYMMETRICAL]"/>
    <property type="match status" value="1"/>
</dbReference>
<protein>
    <submittedName>
        <fullName evidence="3">DNA mismatch repair protein MutT</fullName>
    </submittedName>
    <submittedName>
        <fullName evidence="4">NUDIX domain-containing protein</fullName>
    </submittedName>
</protein>
<dbReference type="GO" id="GO:0004081">
    <property type="term" value="F:bis(5'-nucleosyl)-tetraphosphatase (asymmetrical) activity"/>
    <property type="evidence" value="ECO:0007669"/>
    <property type="project" value="TreeGrafter"/>
</dbReference>
<dbReference type="Proteomes" id="UP000192932">
    <property type="component" value="Chromosome"/>
</dbReference>
<feature type="domain" description="Nudix hydrolase" evidence="2">
    <location>
        <begin position="17"/>
        <end position="145"/>
    </location>
</feature>
<dbReference type="InterPro" id="IPR000086">
    <property type="entry name" value="NUDIX_hydrolase_dom"/>
</dbReference>
<reference evidence="3 5" key="1">
    <citation type="submission" date="2017-04" db="EMBL/GenBank/DDBJ databases">
        <title>The Characteristic of a Fine Plant Growth-Promoting Rhizobacteria Bacillus mycoides Gnyt1 and its Whole Genome Sequencing Analysis.</title>
        <authorList>
            <person name="Li J.H."/>
            <person name="Yao T."/>
        </authorList>
    </citation>
    <scope>NUCLEOTIDE SEQUENCE [LARGE SCALE GENOMIC DNA]</scope>
    <source>
        <strain evidence="3 5">Gnyt1</strain>
    </source>
</reference>
<sequence length="155" mass="18063">MISKLTFGYKEPTVQYVLRPSCYAVIFNNTCSKIAIIEKGEHYFLPGGGMEGTETKEACLQRELLEELGWAIEMDQYIGNAARYFYSENEDIYYLNDGFFYIANMIYQQTDNCEEDHVLKWISPLHAVELLIHDHQKWAVEQALLFRNKKGFPSI</sequence>
<evidence type="ECO:0000259" key="2">
    <source>
        <dbReference type="PROSITE" id="PS51462"/>
    </source>
</evidence>
<evidence type="ECO:0000256" key="1">
    <source>
        <dbReference type="ARBA" id="ARBA00022801"/>
    </source>
</evidence>
<dbReference type="PROSITE" id="PS00893">
    <property type="entry name" value="NUDIX_BOX"/>
    <property type="match status" value="1"/>
</dbReference>
<dbReference type="InterPro" id="IPR015797">
    <property type="entry name" value="NUDIX_hydrolase-like_dom_sf"/>
</dbReference>
<evidence type="ECO:0000313" key="3">
    <source>
        <dbReference type="EMBL" id="ARJ22666.1"/>
    </source>
</evidence>
<dbReference type="PROSITE" id="PS51462">
    <property type="entry name" value="NUDIX"/>
    <property type="match status" value="1"/>
</dbReference>
<dbReference type="Gene3D" id="3.90.79.10">
    <property type="entry name" value="Nucleoside Triphosphate Pyrophosphohydrolase"/>
    <property type="match status" value="1"/>
</dbReference>
<accession>A0A1W6A9R5</accession>
<dbReference type="InterPro" id="IPR020084">
    <property type="entry name" value="NUDIX_hydrolase_CS"/>
</dbReference>
<dbReference type="GO" id="GO:0006167">
    <property type="term" value="P:AMP biosynthetic process"/>
    <property type="evidence" value="ECO:0007669"/>
    <property type="project" value="TreeGrafter"/>
</dbReference>
<dbReference type="Proteomes" id="UP000305524">
    <property type="component" value="Unassembled WGS sequence"/>
</dbReference>